<dbReference type="Proteomes" id="UP000603457">
    <property type="component" value="Unassembled WGS sequence"/>
</dbReference>
<reference evidence="1 2" key="1">
    <citation type="journal article" date="2020" name="ISME J.">
        <title>Comparative genomics reveals insights into cyanobacterial evolution and habitat adaptation.</title>
        <authorList>
            <person name="Chen M.Y."/>
            <person name="Teng W.K."/>
            <person name="Zhao L."/>
            <person name="Hu C.X."/>
            <person name="Zhou Y.K."/>
            <person name="Han B.P."/>
            <person name="Song L.R."/>
            <person name="Shu W.S."/>
        </authorList>
    </citation>
    <scope>NUCLEOTIDE SEQUENCE [LARGE SCALE GENOMIC DNA]</scope>
    <source>
        <strain evidence="1 2">FACHB-130</strain>
    </source>
</reference>
<comment type="caution">
    <text evidence="1">The sequence shown here is derived from an EMBL/GenBank/DDBJ whole genome shotgun (WGS) entry which is preliminary data.</text>
</comment>
<evidence type="ECO:0000313" key="2">
    <source>
        <dbReference type="Proteomes" id="UP000603457"/>
    </source>
</evidence>
<accession>A0ABR8FVM7</accession>
<protein>
    <submittedName>
        <fullName evidence="1">Uncharacterized protein</fullName>
    </submittedName>
</protein>
<sequence length="132" mass="15215">MDRTQCQSYEPWKLGIFPKGQCDLQSLVDEYSGLKINLIFHDSNQTITVKFESTKVYRVIDEGYRLKQLQHLPLPMEETMYVVSNSDMVEELVDEACGMVNRSNVVHYFIVTDNDCIDVIVASDVAPQLEYK</sequence>
<keyword evidence="2" id="KW-1185">Reference proteome</keyword>
<gene>
    <name evidence="1" type="ORF">H6G74_10905</name>
</gene>
<dbReference type="RefSeq" id="WP_190967678.1">
    <property type="nucleotide sequence ID" value="NZ_JACJTB010000010.1"/>
</dbReference>
<dbReference type="EMBL" id="JACJTB010000010">
    <property type="protein sequence ID" value="MBD2594836.1"/>
    <property type="molecule type" value="Genomic_DNA"/>
</dbReference>
<proteinExistence type="predicted"/>
<name>A0ABR8FVM7_9NOSO</name>
<organism evidence="1 2">
    <name type="scientific">Nostoc spongiaeforme FACHB-130</name>
    <dbReference type="NCBI Taxonomy" id="1357510"/>
    <lineage>
        <taxon>Bacteria</taxon>
        <taxon>Bacillati</taxon>
        <taxon>Cyanobacteriota</taxon>
        <taxon>Cyanophyceae</taxon>
        <taxon>Nostocales</taxon>
        <taxon>Nostocaceae</taxon>
        <taxon>Nostoc</taxon>
    </lineage>
</organism>
<evidence type="ECO:0000313" key="1">
    <source>
        <dbReference type="EMBL" id="MBD2594836.1"/>
    </source>
</evidence>